<dbReference type="AlphaFoldDB" id="A0AAD7TYS1"/>
<keyword evidence="2" id="KW-1185">Reference proteome</keyword>
<reference evidence="1" key="1">
    <citation type="submission" date="2022-11" db="EMBL/GenBank/DDBJ databases">
        <title>Genome Sequence of Cubamyces cubensis.</title>
        <authorList>
            <person name="Buettner E."/>
        </authorList>
    </citation>
    <scope>NUCLEOTIDE SEQUENCE</scope>
    <source>
        <strain evidence="1">MPL-01</strain>
    </source>
</reference>
<gene>
    <name evidence="1" type="ORF">ONZ51_g4186</name>
</gene>
<dbReference type="Proteomes" id="UP001215151">
    <property type="component" value="Unassembled WGS sequence"/>
</dbReference>
<protein>
    <submittedName>
        <fullName evidence="1">Uncharacterized protein</fullName>
    </submittedName>
</protein>
<evidence type="ECO:0000313" key="2">
    <source>
        <dbReference type="Proteomes" id="UP001215151"/>
    </source>
</evidence>
<accession>A0AAD7TYS1</accession>
<evidence type="ECO:0000313" key="1">
    <source>
        <dbReference type="EMBL" id="KAJ8487413.1"/>
    </source>
</evidence>
<proteinExistence type="predicted"/>
<comment type="caution">
    <text evidence="1">The sequence shown here is derived from an EMBL/GenBank/DDBJ whole genome shotgun (WGS) entry which is preliminary data.</text>
</comment>
<name>A0AAD7TYS1_9APHY</name>
<sequence>MTASDQPGARFHSIVSTQLQAALREFEVMMDDAYGDGDGDDRLPAQLPNAEPRWSAPAWVLLRSGLSRRLLLDSSCLSSLSP</sequence>
<dbReference type="EMBL" id="JAPEVG010000079">
    <property type="protein sequence ID" value="KAJ8487413.1"/>
    <property type="molecule type" value="Genomic_DNA"/>
</dbReference>
<organism evidence="1 2">
    <name type="scientific">Trametes cubensis</name>
    <dbReference type="NCBI Taxonomy" id="1111947"/>
    <lineage>
        <taxon>Eukaryota</taxon>
        <taxon>Fungi</taxon>
        <taxon>Dikarya</taxon>
        <taxon>Basidiomycota</taxon>
        <taxon>Agaricomycotina</taxon>
        <taxon>Agaricomycetes</taxon>
        <taxon>Polyporales</taxon>
        <taxon>Polyporaceae</taxon>
        <taxon>Trametes</taxon>
    </lineage>
</organism>